<gene>
    <name evidence="5 8" type="primary">rimM</name>
    <name evidence="8" type="ORF">ACFTOW_09340</name>
</gene>
<dbReference type="NCBIfam" id="TIGR02273">
    <property type="entry name" value="16S_RimM"/>
    <property type="match status" value="1"/>
</dbReference>
<evidence type="ECO:0000259" key="6">
    <source>
        <dbReference type="Pfam" id="PF01782"/>
    </source>
</evidence>
<dbReference type="EMBL" id="JBHUDD010000053">
    <property type="protein sequence ID" value="MFD1509604.1"/>
    <property type="molecule type" value="Genomic_DNA"/>
</dbReference>
<keyword evidence="2 5" id="KW-0690">Ribosome biogenesis</keyword>
<dbReference type="InterPro" id="IPR009000">
    <property type="entry name" value="Transl_B-barrel_sf"/>
</dbReference>
<comment type="domain">
    <text evidence="5">The PRC barrel domain binds ribosomal protein uS19.</text>
</comment>
<dbReference type="InterPro" id="IPR011961">
    <property type="entry name" value="RimM"/>
</dbReference>
<comment type="function">
    <text evidence="5">An accessory protein needed during the final step in the assembly of 30S ribosomal subunit, possibly for assembly of the head region. Essential for efficient processing of 16S rRNA. May be needed both before and after RbfA during the maturation of 16S rRNA. It has affinity for free ribosomal 30S subunits but not for 70S ribosomes.</text>
</comment>
<comment type="subcellular location">
    <subcellularLocation>
        <location evidence="5">Cytoplasm</location>
    </subcellularLocation>
</comment>
<keyword evidence="9" id="KW-1185">Reference proteome</keyword>
<comment type="similarity">
    <text evidence="5">Belongs to the RimM family.</text>
</comment>
<organism evidence="8 9">
    <name type="scientific">Lacimonas salitolerans</name>
    <dbReference type="NCBI Taxonomy" id="1323750"/>
    <lineage>
        <taxon>Bacteria</taxon>
        <taxon>Pseudomonadati</taxon>
        <taxon>Pseudomonadota</taxon>
        <taxon>Alphaproteobacteria</taxon>
        <taxon>Rhodobacterales</taxon>
        <taxon>Paracoccaceae</taxon>
        <taxon>Lacimonas</taxon>
    </lineage>
</organism>
<dbReference type="Gene3D" id="2.40.30.60">
    <property type="entry name" value="RimM"/>
    <property type="match status" value="1"/>
</dbReference>
<dbReference type="PANTHER" id="PTHR33692">
    <property type="entry name" value="RIBOSOME MATURATION FACTOR RIMM"/>
    <property type="match status" value="1"/>
</dbReference>
<dbReference type="HAMAP" id="MF_00014">
    <property type="entry name" value="Ribosome_mat_RimM"/>
    <property type="match status" value="1"/>
</dbReference>
<proteinExistence type="inferred from homology"/>
<evidence type="ECO:0000256" key="2">
    <source>
        <dbReference type="ARBA" id="ARBA00022517"/>
    </source>
</evidence>
<dbReference type="InterPro" id="IPR056792">
    <property type="entry name" value="PRC_RimM"/>
</dbReference>
<keyword evidence="3 5" id="KW-0698">rRNA processing</keyword>
<dbReference type="SUPFAM" id="SSF50346">
    <property type="entry name" value="PRC-barrel domain"/>
    <property type="match status" value="1"/>
</dbReference>
<dbReference type="Proteomes" id="UP001597186">
    <property type="component" value="Unassembled WGS sequence"/>
</dbReference>
<accession>A0ABW4EHG5</accession>
<evidence type="ECO:0000313" key="9">
    <source>
        <dbReference type="Proteomes" id="UP001597186"/>
    </source>
</evidence>
<evidence type="ECO:0000256" key="1">
    <source>
        <dbReference type="ARBA" id="ARBA00022490"/>
    </source>
</evidence>
<sequence length="167" mass="17827">MSERICVGAIAGAFGVKGEVRLKSFTSTPEDIADYAPLETEDGAMEFDVTVERVINNGLAARLTGIKTKEQADALKGVRLFVPRDRLPALPDDEFYHADLLGLPVFDTGGTQIGHVKAVHDHGAGDLLEIHGPGLKSTVLLPFTREAVPTVDLVAGRIIADPPEGLF</sequence>
<evidence type="ECO:0000256" key="3">
    <source>
        <dbReference type="ARBA" id="ARBA00022552"/>
    </source>
</evidence>
<feature type="domain" description="Ribosome maturation factor RimM PRC barrel" evidence="7">
    <location>
        <begin position="98"/>
        <end position="166"/>
    </location>
</feature>
<evidence type="ECO:0000259" key="7">
    <source>
        <dbReference type="Pfam" id="PF24986"/>
    </source>
</evidence>
<keyword evidence="1 5" id="KW-0963">Cytoplasm</keyword>
<dbReference type="Gene3D" id="2.30.30.240">
    <property type="entry name" value="PRC-barrel domain"/>
    <property type="match status" value="1"/>
</dbReference>
<dbReference type="InterPro" id="IPR002676">
    <property type="entry name" value="RimM_N"/>
</dbReference>
<dbReference type="InterPro" id="IPR036976">
    <property type="entry name" value="RimM_N_sf"/>
</dbReference>
<evidence type="ECO:0000256" key="4">
    <source>
        <dbReference type="ARBA" id="ARBA00023186"/>
    </source>
</evidence>
<name>A0ABW4EHG5_9RHOB</name>
<protein>
    <recommendedName>
        <fullName evidence="5">Ribosome maturation factor RimM</fullName>
    </recommendedName>
</protein>
<evidence type="ECO:0000313" key="8">
    <source>
        <dbReference type="EMBL" id="MFD1509604.1"/>
    </source>
</evidence>
<dbReference type="InterPro" id="IPR011033">
    <property type="entry name" value="PRC_barrel-like_sf"/>
</dbReference>
<dbReference type="Pfam" id="PF01782">
    <property type="entry name" value="RimM"/>
    <property type="match status" value="1"/>
</dbReference>
<dbReference type="SUPFAM" id="SSF50447">
    <property type="entry name" value="Translation proteins"/>
    <property type="match status" value="1"/>
</dbReference>
<keyword evidence="4 5" id="KW-0143">Chaperone</keyword>
<dbReference type="RefSeq" id="WP_379914937.1">
    <property type="nucleotide sequence ID" value="NZ_JBHUDD010000053.1"/>
</dbReference>
<dbReference type="PANTHER" id="PTHR33692:SF1">
    <property type="entry name" value="RIBOSOME MATURATION FACTOR RIMM"/>
    <property type="match status" value="1"/>
</dbReference>
<feature type="domain" description="RimM N-terminal" evidence="6">
    <location>
        <begin position="6"/>
        <end position="85"/>
    </location>
</feature>
<comment type="caution">
    <text evidence="8">The sequence shown here is derived from an EMBL/GenBank/DDBJ whole genome shotgun (WGS) entry which is preliminary data.</text>
</comment>
<comment type="subunit">
    <text evidence="5">Binds ribosomal protein uS19.</text>
</comment>
<reference evidence="9" key="1">
    <citation type="journal article" date="2019" name="Int. J. Syst. Evol. Microbiol.">
        <title>The Global Catalogue of Microorganisms (GCM) 10K type strain sequencing project: providing services to taxonomists for standard genome sequencing and annotation.</title>
        <authorList>
            <consortium name="The Broad Institute Genomics Platform"/>
            <consortium name="The Broad Institute Genome Sequencing Center for Infectious Disease"/>
            <person name="Wu L."/>
            <person name="Ma J."/>
        </authorList>
    </citation>
    <scope>NUCLEOTIDE SEQUENCE [LARGE SCALE GENOMIC DNA]</scope>
    <source>
        <strain evidence="9">CGMCC 1.12477</strain>
    </source>
</reference>
<dbReference type="Pfam" id="PF24986">
    <property type="entry name" value="PRC_RimM"/>
    <property type="match status" value="1"/>
</dbReference>
<evidence type="ECO:0000256" key="5">
    <source>
        <dbReference type="HAMAP-Rule" id="MF_00014"/>
    </source>
</evidence>